<evidence type="ECO:0000313" key="7">
    <source>
        <dbReference type="Proteomes" id="UP000541185"/>
    </source>
</evidence>
<dbReference type="GO" id="GO:0016020">
    <property type="term" value="C:membrane"/>
    <property type="evidence" value="ECO:0007669"/>
    <property type="project" value="UniProtKB-SubCell"/>
</dbReference>
<reference evidence="6 7" key="1">
    <citation type="submission" date="2020-04" db="EMBL/GenBank/DDBJ databases">
        <title>Ramlibacter sp. G-1-2-2 isolated from soil.</title>
        <authorList>
            <person name="Dahal R.H."/>
        </authorList>
    </citation>
    <scope>NUCLEOTIDE SEQUENCE [LARGE SCALE GENOMIC DNA]</scope>
    <source>
        <strain evidence="6 7">G-1-2-2</strain>
    </source>
</reference>
<dbReference type="PANTHER" id="PTHR10361">
    <property type="entry name" value="SODIUM-BILE ACID COTRANSPORTER"/>
    <property type="match status" value="1"/>
</dbReference>
<accession>A0A848H1C7</accession>
<feature type="transmembrane region" description="Helical" evidence="5">
    <location>
        <begin position="169"/>
        <end position="186"/>
    </location>
</feature>
<evidence type="ECO:0000256" key="3">
    <source>
        <dbReference type="ARBA" id="ARBA00022989"/>
    </source>
</evidence>
<name>A0A848H1C7_9BURK</name>
<dbReference type="Pfam" id="PF01758">
    <property type="entry name" value="SBF"/>
    <property type="match status" value="1"/>
</dbReference>
<dbReference type="InterPro" id="IPR038770">
    <property type="entry name" value="Na+/solute_symporter_sf"/>
</dbReference>
<dbReference type="RefSeq" id="WP_169418421.1">
    <property type="nucleotide sequence ID" value="NZ_JABBFX010000001.1"/>
</dbReference>
<dbReference type="Gene3D" id="1.20.1530.20">
    <property type="match status" value="1"/>
</dbReference>
<feature type="transmembrane region" description="Helical" evidence="5">
    <location>
        <begin position="133"/>
        <end position="154"/>
    </location>
</feature>
<proteinExistence type="predicted"/>
<dbReference type="InterPro" id="IPR004710">
    <property type="entry name" value="Bilac:Na_transpt"/>
</dbReference>
<evidence type="ECO:0000256" key="1">
    <source>
        <dbReference type="ARBA" id="ARBA00004141"/>
    </source>
</evidence>
<feature type="transmembrane region" description="Helical" evidence="5">
    <location>
        <begin position="40"/>
        <end position="61"/>
    </location>
</feature>
<protein>
    <submittedName>
        <fullName evidence="6">Na+-dependent transporter</fullName>
    </submittedName>
</protein>
<keyword evidence="7" id="KW-1185">Reference proteome</keyword>
<evidence type="ECO:0000256" key="5">
    <source>
        <dbReference type="SAM" id="Phobius"/>
    </source>
</evidence>
<dbReference type="EMBL" id="JABBFX010000001">
    <property type="protein sequence ID" value="NML44277.1"/>
    <property type="molecule type" value="Genomic_DNA"/>
</dbReference>
<feature type="transmembrane region" description="Helical" evidence="5">
    <location>
        <begin position="198"/>
        <end position="219"/>
    </location>
</feature>
<evidence type="ECO:0000256" key="4">
    <source>
        <dbReference type="ARBA" id="ARBA00023136"/>
    </source>
</evidence>
<dbReference type="PANTHER" id="PTHR10361:SF28">
    <property type="entry name" value="P3 PROTEIN-RELATED"/>
    <property type="match status" value="1"/>
</dbReference>
<gene>
    <name evidence="6" type="ORF">HHL11_10985</name>
</gene>
<dbReference type="InterPro" id="IPR002657">
    <property type="entry name" value="BilAc:Na_symport/Acr3"/>
</dbReference>
<dbReference type="Proteomes" id="UP000541185">
    <property type="component" value="Unassembled WGS sequence"/>
</dbReference>
<evidence type="ECO:0000313" key="6">
    <source>
        <dbReference type="EMBL" id="NML44277.1"/>
    </source>
</evidence>
<comment type="subcellular location">
    <subcellularLocation>
        <location evidence="1">Membrane</location>
        <topology evidence="1">Multi-pass membrane protein</topology>
    </subcellularLocation>
</comment>
<feature type="transmembrane region" description="Helical" evidence="5">
    <location>
        <begin position="97"/>
        <end position="121"/>
    </location>
</feature>
<evidence type="ECO:0000256" key="2">
    <source>
        <dbReference type="ARBA" id="ARBA00022692"/>
    </source>
</evidence>
<comment type="caution">
    <text evidence="6">The sequence shown here is derived from an EMBL/GenBank/DDBJ whole genome shotgun (WGS) entry which is preliminary data.</text>
</comment>
<dbReference type="AlphaFoldDB" id="A0A848H1C7"/>
<sequence length="291" mass="30601">MSITALIGLALQLSMALIICSVALEASFADLMYLWRRPGLLVRSLVAMLVVMPLFATAMLLKFDLNHAVVTALLASAISPVPPILPNKQIKAGGEAAYVIGLLTTTALVAIVYVPLSAALLQRMFQRPIDVEVASIVKIVATSMLLPALAGMAVHEWAPKLARRIEKPLSHFATVVLVLACIPILIKEWPAMGRLVGDFSVVAMVSFAVVGLAVGHLLGGPSEGGRTVLALATASRHPAVAIAITHNAIDKPGVMAAVLLSLLVGTIVAIPYVRWRQHSFEAAAVAGSGQH</sequence>
<organism evidence="6 7">
    <name type="scientific">Ramlibacter agri</name>
    <dbReference type="NCBI Taxonomy" id="2728837"/>
    <lineage>
        <taxon>Bacteria</taxon>
        <taxon>Pseudomonadati</taxon>
        <taxon>Pseudomonadota</taxon>
        <taxon>Betaproteobacteria</taxon>
        <taxon>Burkholderiales</taxon>
        <taxon>Comamonadaceae</taxon>
        <taxon>Ramlibacter</taxon>
    </lineage>
</organism>
<keyword evidence="3 5" id="KW-1133">Transmembrane helix</keyword>
<keyword evidence="4 5" id="KW-0472">Membrane</keyword>
<keyword evidence="2 5" id="KW-0812">Transmembrane</keyword>
<feature type="transmembrane region" description="Helical" evidence="5">
    <location>
        <begin position="254"/>
        <end position="273"/>
    </location>
</feature>